<name>A0A180H566_PUCT1</name>
<dbReference type="Pfam" id="PF00581">
    <property type="entry name" value="Rhodanese"/>
    <property type="match status" value="1"/>
</dbReference>
<dbReference type="InterPro" id="IPR050214">
    <property type="entry name" value="Cys_Synth/Cystath_Beta-Synth"/>
</dbReference>
<dbReference type="FunFam" id="3.40.50.1100:FF:000142">
    <property type="entry name" value="Uncharacterized protein"/>
    <property type="match status" value="1"/>
</dbReference>
<reference evidence="2" key="1">
    <citation type="submission" date="2009-11" db="EMBL/GenBank/DDBJ databases">
        <authorList>
            <consortium name="The Broad Institute Genome Sequencing Platform"/>
            <person name="Ward D."/>
            <person name="Feldgarden M."/>
            <person name="Earl A."/>
            <person name="Young S.K."/>
            <person name="Zeng Q."/>
            <person name="Koehrsen M."/>
            <person name="Alvarado L."/>
            <person name="Berlin A."/>
            <person name="Bochicchio J."/>
            <person name="Borenstein D."/>
            <person name="Chapman S.B."/>
            <person name="Chen Z."/>
            <person name="Engels R."/>
            <person name="Freedman E."/>
            <person name="Gellesch M."/>
            <person name="Goldberg J."/>
            <person name="Griggs A."/>
            <person name="Gujja S."/>
            <person name="Heilman E."/>
            <person name="Heiman D."/>
            <person name="Hepburn T."/>
            <person name="Howarth C."/>
            <person name="Jen D."/>
            <person name="Larson L."/>
            <person name="Lewis B."/>
            <person name="Mehta T."/>
            <person name="Park D."/>
            <person name="Pearson M."/>
            <person name="Roberts A."/>
            <person name="Saif S."/>
            <person name="Shea T."/>
            <person name="Shenoy N."/>
            <person name="Sisk P."/>
            <person name="Stolte C."/>
            <person name="Sykes S."/>
            <person name="Thomson T."/>
            <person name="Walk T."/>
            <person name="White J."/>
            <person name="Yandava C."/>
            <person name="Izard J."/>
            <person name="Baranova O.V."/>
            <person name="Blanton J.M."/>
            <person name="Tanner A.C."/>
            <person name="Dewhirst F.E."/>
            <person name="Haas B."/>
            <person name="Nusbaum C."/>
            <person name="Birren B."/>
        </authorList>
    </citation>
    <scope>NUCLEOTIDE SEQUENCE [LARGE SCALE GENOMIC DNA]</scope>
    <source>
        <strain evidence="2">1-1 BBBD Race 1</strain>
    </source>
</reference>
<organism evidence="2">
    <name type="scientific">Puccinia triticina (isolate 1-1 / race 1 (BBBD))</name>
    <name type="common">Brown leaf rust fungus</name>
    <dbReference type="NCBI Taxonomy" id="630390"/>
    <lineage>
        <taxon>Eukaryota</taxon>
        <taxon>Fungi</taxon>
        <taxon>Dikarya</taxon>
        <taxon>Basidiomycota</taxon>
        <taxon>Pucciniomycotina</taxon>
        <taxon>Pucciniomycetes</taxon>
        <taxon>Pucciniales</taxon>
        <taxon>Pucciniaceae</taxon>
        <taxon>Puccinia</taxon>
    </lineage>
</organism>
<dbReference type="InterPro" id="IPR036052">
    <property type="entry name" value="TrpB-like_PALP_sf"/>
</dbReference>
<reference evidence="3 4" key="3">
    <citation type="journal article" date="2017" name="G3 (Bethesda)">
        <title>Comparative analysis highlights variable genome content of wheat rusts and divergence of the mating loci.</title>
        <authorList>
            <person name="Cuomo C.A."/>
            <person name="Bakkeren G."/>
            <person name="Khalil H.B."/>
            <person name="Panwar V."/>
            <person name="Joly D."/>
            <person name="Linning R."/>
            <person name="Sakthikumar S."/>
            <person name="Song X."/>
            <person name="Adiconis X."/>
            <person name="Fan L."/>
            <person name="Goldberg J.M."/>
            <person name="Levin J.Z."/>
            <person name="Young S."/>
            <person name="Zeng Q."/>
            <person name="Anikster Y."/>
            <person name="Bruce M."/>
            <person name="Wang M."/>
            <person name="Yin C."/>
            <person name="McCallum B."/>
            <person name="Szabo L.J."/>
            <person name="Hulbert S."/>
            <person name="Chen X."/>
            <person name="Fellers J.P."/>
        </authorList>
    </citation>
    <scope>NUCLEOTIDE SEQUENCE</scope>
    <source>
        <strain evidence="4">Isolate 1-1 / race 1 (BBBD)</strain>
        <strain evidence="3">isolate 1-1 / race 1 (BBBD)</strain>
    </source>
</reference>
<reference evidence="3" key="4">
    <citation type="submission" date="2025-05" db="UniProtKB">
        <authorList>
            <consortium name="EnsemblFungi"/>
        </authorList>
    </citation>
    <scope>IDENTIFICATION</scope>
    <source>
        <strain evidence="3">isolate 1-1 / race 1 (BBBD)</strain>
    </source>
</reference>
<evidence type="ECO:0000313" key="4">
    <source>
        <dbReference type="Proteomes" id="UP000005240"/>
    </source>
</evidence>
<dbReference type="SMART" id="SM00450">
    <property type="entry name" value="RHOD"/>
    <property type="match status" value="1"/>
</dbReference>
<evidence type="ECO:0000313" key="3">
    <source>
        <dbReference type="EnsemblFungi" id="PTTG_08614-t43_1-p1"/>
    </source>
</evidence>
<evidence type="ECO:0000313" key="2">
    <source>
        <dbReference type="EMBL" id="OAV99951.1"/>
    </source>
</evidence>
<dbReference type="SUPFAM" id="SSF53686">
    <property type="entry name" value="Tryptophan synthase beta subunit-like PLP-dependent enzymes"/>
    <property type="match status" value="1"/>
</dbReference>
<proteinExistence type="predicted"/>
<dbReference type="OrthoDB" id="10259545at2759"/>
<dbReference type="VEuPathDB" id="FungiDB:PTTG_08614"/>
<feature type="domain" description="Rhodanese" evidence="1">
    <location>
        <begin position="369"/>
        <end position="486"/>
    </location>
</feature>
<dbReference type="EMBL" id="ADAS02000001">
    <property type="protein sequence ID" value="OAV99951.1"/>
    <property type="molecule type" value="Genomic_DNA"/>
</dbReference>
<protein>
    <submittedName>
        <fullName evidence="3">Rhodanese domain-containing protein</fullName>
    </submittedName>
</protein>
<dbReference type="InterPro" id="IPR001763">
    <property type="entry name" value="Rhodanese-like_dom"/>
</dbReference>
<reference evidence="2" key="2">
    <citation type="submission" date="2016-05" db="EMBL/GenBank/DDBJ databases">
        <title>Comparative analysis highlights variable genome content of wheat rusts and divergence of the mating loci.</title>
        <authorList>
            <person name="Cuomo C.A."/>
            <person name="Bakkeren G."/>
            <person name="Szabo L."/>
            <person name="Khalil H."/>
            <person name="Joly D."/>
            <person name="Goldberg J."/>
            <person name="Young S."/>
            <person name="Zeng Q."/>
            <person name="Fellers J."/>
        </authorList>
    </citation>
    <scope>NUCLEOTIDE SEQUENCE [LARGE SCALE GENOMIC DNA]</scope>
    <source>
        <strain evidence="2">1-1 BBBD Race 1</strain>
    </source>
</reference>
<keyword evidence="4" id="KW-1185">Reference proteome</keyword>
<evidence type="ECO:0000259" key="1">
    <source>
        <dbReference type="PROSITE" id="PS50206"/>
    </source>
</evidence>
<dbReference type="AlphaFoldDB" id="A0A180H566"/>
<dbReference type="PROSITE" id="PS50206">
    <property type="entry name" value="RHODANESE_3"/>
    <property type="match status" value="1"/>
</dbReference>
<dbReference type="Pfam" id="PF00291">
    <property type="entry name" value="PALP"/>
    <property type="match status" value="1"/>
</dbReference>
<dbReference type="Proteomes" id="UP000005240">
    <property type="component" value="Unassembled WGS sequence"/>
</dbReference>
<dbReference type="EnsemblFungi" id="PTTG_08614-t43_1">
    <property type="protein sequence ID" value="PTTG_08614-t43_1-p1"/>
    <property type="gene ID" value="PTTG_08614"/>
</dbReference>
<dbReference type="SUPFAM" id="SSF52821">
    <property type="entry name" value="Rhodanese/Cell cycle control phosphatase"/>
    <property type="match status" value="1"/>
</dbReference>
<dbReference type="InterPro" id="IPR001926">
    <property type="entry name" value="TrpB-like_PALP"/>
</dbReference>
<sequence length="517" mass="57217">MENRVFSGKNSLLNYYDPDHNLPTPMVELPDHPYTADGVRIYAKMMNFLPAGNVKSLPALNMLQQAFHDDKIGVKTNSIVEFSSGSTALSLGIISRIMGIDRTEIYISNKTSETKINMLRMFGLELTVFGGPAQPEMNDSIGGIAAARDRGFQPDCFNPDQYENPANFGAHIRWTGPQIYKQLPQIKVIVAPAGTTGTLTGTATYLRSVKPDIIAVGAFTTPGERIPGPRTLDLMREVNFPWKQVTDEVIEIGTREAYNNSMLLCRMGIVAGPSSGMSLAAVYSFLERRKSQGSLDELRDEEGDITCVFLCCDFPFQYVDEYMHKCSAELFPPIHNQELLTVDLNPYLSEWELKPWEAKQMILGSGDPFKANILLLDFRHPLAFNQSSILNSVSIDVGLGLADPNPFDRANQLTELHRQLDISFQLPDGKLIGVFNAFSGSKVVAICQNGTASRTATSVMRSKGIEAYCIVGGIDAWHRAGLPLHTPSIKKDSLWPLIQDLSHFVTKPVIQVLQAFH</sequence>
<dbReference type="InterPro" id="IPR036873">
    <property type="entry name" value="Rhodanese-like_dom_sf"/>
</dbReference>
<dbReference type="PANTHER" id="PTHR10314">
    <property type="entry name" value="CYSTATHIONINE BETA-SYNTHASE"/>
    <property type="match status" value="1"/>
</dbReference>
<dbReference type="Gene3D" id="3.40.250.10">
    <property type="entry name" value="Rhodanese-like domain"/>
    <property type="match status" value="1"/>
</dbReference>
<accession>A0A180H566</accession>
<dbReference type="STRING" id="630390.A0A180H566"/>
<dbReference type="Gene3D" id="3.40.50.1100">
    <property type="match status" value="2"/>
</dbReference>
<dbReference type="CDD" id="cd00158">
    <property type="entry name" value="RHOD"/>
    <property type="match status" value="1"/>
</dbReference>
<gene>
    <name evidence="2" type="ORF">PTTG_08614</name>
</gene>